<dbReference type="EMBL" id="CAMXCT020005079">
    <property type="protein sequence ID" value="CAL1164697.1"/>
    <property type="molecule type" value="Genomic_DNA"/>
</dbReference>
<feature type="compositionally biased region" description="Basic and acidic residues" evidence="1">
    <location>
        <begin position="93"/>
        <end position="106"/>
    </location>
</feature>
<reference evidence="3" key="2">
    <citation type="submission" date="2024-04" db="EMBL/GenBank/DDBJ databases">
        <authorList>
            <person name="Chen Y."/>
            <person name="Shah S."/>
            <person name="Dougan E. K."/>
            <person name="Thang M."/>
            <person name="Chan C."/>
        </authorList>
    </citation>
    <scope>NUCLEOTIDE SEQUENCE [LARGE SCALE GENOMIC DNA]</scope>
</reference>
<gene>
    <name evidence="2" type="ORF">C1SCF055_LOCUS36500</name>
</gene>
<protein>
    <submittedName>
        <fullName evidence="2">Uncharacterized protein</fullName>
    </submittedName>
</protein>
<dbReference type="Proteomes" id="UP001152797">
    <property type="component" value="Unassembled WGS sequence"/>
</dbReference>
<comment type="caution">
    <text evidence="2">The sequence shown here is derived from an EMBL/GenBank/DDBJ whole genome shotgun (WGS) entry which is preliminary data.</text>
</comment>
<organism evidence="2">
    <name type="scientific">Cladocopium goreaui</name>
    <dbReference type="NCBI Taxonomy" id="2562237"/>
    <lineage>
        <taxon>Eukaryota</taxon>
        <taxon>Sar</taxon>
        <taxon>Alveolata</taxon>
        <taxon>Dinophyceae</taxon>
        <taxon>Suessiales</taxon>
        <taxon>Symbiodiniaceae</taxon>
        <taxon>Cladocopium</taxon>
    </lineage>
</organism>
<reference evidence="2" key="1">
    <citation type="submission" date="2022-10" db="EMBL/GenBank/DDBJ databases">
        <authorList>
            <person name="Chen Y."/>
            <person name="Dougan E. K."/>
            <person name="Chan C."/>
            <person name="Rhodes N."/>
            <person name="Thang M."/>
        </authorList>
    </citation>
    <scope>NUCLEOTIDE SEQUENCE</scope>
</reference>
<evidence type="ECO:0000313" key="2">
    <source>
        <dbReference type="EMBL" id="CAI4011322.1"/>
    </source>
</evidence>
<evidence type="ECO:0000256" key="1">
    <source>
        <dbReference type="SAM" id="MobiDB-lite"/>
    </source>
</evidence>
<accession>A0A9P1GI61</accession>
<sequence length="285" mass="32092">MSEAAVGKMNELAVEDDEECEIDPVASVGSSTTLVRTERQVLVRHQEAVGWVLSVDLVPDVASTSHVGKDFGMRENAKRLPDDDVVMHLRGEQSGLEDSHRSHESKNCGNPDGYSDDVDPWNWPVEYGHDDGKHETEDWPNQEVRQEKWVLVVELPRRQDCWEYDDQVEGEPTCPRSRQDLSVCGMAMEYDGLWDWQDVWIWSSPRCWNVVEEEEIESEVVDEDEVVGGIGDETGSDGVRIGDDAVWESDGLENDVLANYVVAIWIWVNVMGCGWVAFPVVVGGE</sequence>
<dbReference type="EMBL" id="CAMXCT010005079">
    <property type="protein sequence ID" value="CAI4011322.1"/>
    <property type="molecule type" value="Genomic_DNA"/>
</dbReference>
<proteinExistence type="predicted"/>
<feature type="region of interest" description="Disordered" evidence="1">
    <location>
        <begin position="93"/>
        <end position="120"/>
    </location>
</feature>
<dbReference type="AlphaFoldDB" id="A0A9P1GI61"/>
<keyword evidence="4" id="KW-1185">Reference proteome</keyword>
<name>A0A9P1GI61_9DINO</name>
<evidence type="ECO:0000313" key="4">
    <source>
        <dbReference type="Proteomes" id="UP001152797"/>
    </source>
</evidence>
<dbReference type="EMBL" id="CAMXCT030005079">
    <property type="protein sequence ID" value="CAL4798634.1"/>
    <property type="molecule type" value="Genomic_DNA"/>
</dbReference>
<evidence type="ECO:0000313" key="3">
    <source>
        <dbReference type="EMBL" id="CAL1164697.1"/>
    </source>
</evidence>